<accession>A0A9D5JXM0</accession>
<dbReference type="PANTHER" id="PTHR37423">
    <property type="entry name" value="SOLUBLE LYTIC MUREIN TRANSGLYCOSYLASE-RELATED"/>
    <property type="match status" value="1"/>
</dbReference>
<dbReference type="AlphaFoldDB" id="A0A9D5JXM0"/>
<feature type="domain" description="DUF4124" evidence="3">
    <location>
        <begin position="26"/>
        <end position="65"/>
    </location>
</feature>
<protein>
    <submittedName>
        <fullName evidence="4">Transglycosylase SLT domain-containing protein</fullName>
    </submittedName>
</protein>
<dbReference type="InterPro" id="IPR023346">
    <property type="entry name" value="Lysozyme-like_dom_sf"/>
</dbReference>
<dbReference type="CDD" id="cd00254">
    <property type="entry name" value="LT-like"/>
    <property type="match status" value="1"/>
</dbReference>
<comment type="similarity">
    <text evidence="1">Belongs to the transglycosylase Slt family.</text>
</comment>
<evidence type="ECO:0000259" key="2">
    <source>
        <dbReference type="Pfam" id="PF01464"/>
    </source>
</evidence>
<dbReference type="InterPro" id="IPR000189">
    <property type="entry name" value="Transglyc_AS"/>
</dbReference>
<dbReference type="PANTHER" id="PTHR37423:SF2">
    <property type="entry name" value="MEMBRANE-BOUND LYTIC MUREIN TRANSGLYCOSYLASE C"/>
    <property type="match status" value="1"/>
</dbReference>
<organism evidence="4 5">
    <name type="scientific">candidate division KSB3 bacterium</name>
    <dbReference type="NCBI Taxonomy" id="2044937"/>
    <lineage>
        <taxon>Bacteria</taxon>
        <taxon>candidate division KSB3</taxon>
    </lineage>
</organism>
<dbReference type="Pfam" id="PF13511">
    <property type="entry name" value="DUF4124"/>
    <property type="match status" value="1"/>
</dbReference>
<feature type="domain" description="Transglycosylase SLT" evidence="2">
    <location>
        <begin position="83"/>
        <end position="182"/>
    </location>
</feature>
<dbReference type="Gene3D" id="1.10.530.10">
    <property type="match status" value="1"/>
</dbReference>
<evidence type="ECO:0000313" key="4">
    <source>
        <dbReference type="EMBL" id="MBD3326123.1"/>
    </source>
</evidence>
<evidence type="ECO:0000313" key="5">
    <source>
        <dbReference type="Proteomes" id="UP000649604"/>
    </source>
</evidence>
<dbReference type="Pfam" id="PF01464">
    <property type="entry name" value="SLT"/>
    <property type="match status" value="1"/>
</dbReference>
<dbReference type="PROSITE" id="PS00922">
    <property type="entry name" value="TRANSGLYCOSYLASE"/>
    <property type="match status" value="1"/>
</dbReference>
<dbReference type="Proteomes" id="UP000649604">
    <property type="component" value="Unassembled WGS sequence"/>
</dbReference>
<evidence type="ECO:0000259" key="3">
    <source>
        <dbReference type="Pfam" id="PF13511"/>
    </source>
</evidence>
<dbReference type="SUPFAM" id="SSF53955">
    <property type="entry name" value="Lysozyme-like"/>
    <property type="match status" value="1"/>
</dbReference>
<proteinExistence type="inferred from homology"/>
<reference evidence="4" key="1">
    <citation type="submission" date="2019-11" db="EMBL/GenBank/DDBJ databases">
        <title>Microbial mats filling the niche in hypersaline microbial mats.</title>
        <authorList>
            <person name="Wong H.L."/>
            <person name="Macleod F.I."/>
            <person name="White R.A. III"/>
            <person name="Burns B.P."/>
        </authorList>
    </citation>
    <scope>NUCLEOTIDE SEQUENCE</scope>
    <source>
        <strain evidence="4">Rbin_158</strain>
    </source>
</reference>
<dbReference type="GO" id="GO:0008933">
    <property type="term" value="F:peptidoglycan lytic transglycosylase activity"/>
    <property type="evidence" value="ECO:0007669"/>
    <property type="project" value="InterPro"/>
</dbReference>
<dbReference type="InterPro" id="IPR008258">
    <property type="entry name" value="Transglycosylase_SLT_dom_1"/>
</dbReference>
<dbReference type="InterPro" id="IPR025392">
    <property type="entry name" value="DUF4124"/>
</dbReference>
<dbReference type="GO" id="GO:0016020">
    <property type="term" value="C:membrane"/>
    <property type="evidence" value="ECO:0007669"/>
    <property type="project" value="InterPro"/>
</dbReference>
<name>A0A9D5JXM0_9BACT</name>
<comment type="caution">
    <text evidence="4">The sequence shown here is derived from an EMBL/GenBank/DDBJ whole genome shotgun (WGS) entry which is preliminary data.</text>
</comment>
<evidence type="ECO:0000256" key="1">
    <source>
        <dbReference type="ARBA" id="ARBA00007734"/>
    </source>
</evidence>
<dbReference type="GO" id="GO:0000270">
    <property type="term" value="P:peptidoglycan metabolic process"/>
    <property type="evidence" value="ECO:0007669"/>
    <property type="project" value="InterPro"/>
</dbReference>
<gene>
    <name evidence="4" type="ORF">GF339_16170</name>
</gene>
<dbReference type="EMBL" id="WJJP01000528">
    <property type="protein sequence ID" value="MBD3326123.1"/>
    <property type="molecule type" value="Genomic_DNA"/>
</dbReference>
<sequence>MRYVLRLSVGTVVFLSLLGGRGGIQPGYAEIYKYVENGVVHYTNQSPEQREAEVVLRSSAPSSAKKSAMSVSTGSSQVAYRDIIHEIAEAYRLHPELVKAIIKVESNYNARAVSPKGAQGLMQLMPATAKRFGVTDSFDPEENIRGGAKFLRYLFDEFGEQNLELVLAGYNAGEEAVRQYGNKIPPYSETRNYVKRVKSLYAPHLAYTRTRSAAIYKYVDRDGGILFTNVPRVQ</sequence>